<sequence length="244" mass="25639">MTITSSNLHAIIAETNSIHRRTQAREKSAAAPANAKGASTAATRIISLRIIIAAHTITHAAMTSSEKISSTAGLMLLSALMTSRRLPRPEMLVPIVSCTTPADRASTAVSNSRVVARANADPTNESASPITPRRSAPGSRHSAPLITWITNNARHSTPAMAPVIASSRTSDGEVRSSRVATSICRHNQVVISAAALPNDRAMLVNASLAALLTISPGKQIGFSRLMPEQLIRTAPAGWTCTSRA</sequence>
<organism evidence="2 3">
    <name type="scientific">Flexivirga alba</name>
    <dbReference type="NCBI Taxonomy" id="702742"/>
    <lineage>
        <taxon>Bacteria</taxon>
        <taxon>Bacillati</taxon>
        <taxon>Actinomycetota</taxon>
        <taxon>Actinomycetes</taxon>
        <taxon>Micrococcales</taxon>
        <taxon>Dermacoccaceae</taxon>
        <taxon>Flexivirga</taxon>
    </lineage>
</organism>
<evidence type="ECO:0000313" key="2">
    <source>
        <dbReference type="EMBL" id="MFC6706838.1"/>
    </source>
</evidence>
<feature type="region of interest" description="Disordered" evidence="1">
    <location>
        <begin position="119"/>
        <end position="141"/>
    </location>
</feature>
<comment type="caution">
    <text evidence="2">The sequence shown here is derived from an EMBL/GenBank/DDBJ whole genome shotgun (WGS) entry which is preliminary data.</text>
</comment>
<name>A0ABW2AJA6_9MICO</name>
<keyword evidence="3" id="KW-1185">Reference proteome</keyword>
<dbReference type="RefSeq" id="WP_382403518.1">
    <property type="nucleotide sequence ID" value="NZ_JBHSWH010000001.1"/>
</dbReference>
<evidence type="ECO:0000256" key="1">
    <source>
        <dbReference type="SAM" id="MobiDB-lite"/>
    </source>
</evidence>
<dbReference type="Proteomes" id="UP001596298">
    <property type="component" value="Unassembled WGS sequence"/>
</dbReference>
<evidence type="ECO:0000313" key="3">
    <source>
        <dbReference type="Proteomes" id="UP001596298"/>
    </source>
</evidence>
<dbReference type="EMBL" id="JBHSWH010000001">
    <property type="protein sequence ID" value="MFC6706838.1"/>
    <property type="molecule type" value="Genomic_DNA"/>
</dbReference>
<proteinExistence type="predicted"/>
<accession>A0ABW2AJA6</accession>
<protein>
    <submittedName>
        <fullName evidence="2">Uncharacterized protein</fullName>
    </submittedName>
</protein>
<gene>
    <name evidence="2" type="ORF">ACFQDH_16650</name>
</gene>
<reference evidence="3" key="1">
    <citation type="journal article" date="2019" name="Int. J. Syst. Evol. Microbiol.">
        <title>The Global Catalogue of Microorganisms (GCM) 10K type strain sequencing project: providing services to taxonomists for standard genome sequencing and annotation.</title>
        <authorList>
            <consortium name="The Broad Institute Genomics Platform"/>
            <consortium name="The Broad Institute Genome Sequencing Center for Infectious Disease"/>
            <person name="Wu L."/>
            <person name="Ma J."/>
        </authorList>
    </citation>
    <scope>NUCLEOTIDE SEQUENCE [LARGE SCALE GENOMIC DNA]</scope>
    <source>
        <strain evidence="3">CCUG 58127</strain>
    </source>
</reference>